<sequence length="109" mass="12459">MVDSGMFAGCNIRRDELELFIQPLKPDYCVQQAMKAIINQPMICIPHLLYFAVMLKVSVSSLSVTNHLPPKQFKIRIVHFHQQQIEVKSTQRGLITSAPVRIASWHNSE</sequence>
<comment type="caution">
    <text evidence="1">The sequence shown here is derived from an EMBL/GenBank/DDBJ whole genome shotgun (WGS) entry which is preliminary data.</text>
</comment>
<protein>
    <submittedName>
        <fullName evidence="1">RDH10 dehydrogenase</fullName>
    </submittedName>
</protein>
<organism evidence="1 2">
    <name type="scientific">Polyodon spathula</name>
    <name type="common">North American paddlefish</name>
    <name type="synonym">Squalus spathula</name>
    <dbReference type="NCBI Taxonomy" id="7913"/>
    <lineage>
        <taxon>Eukaryota</taxon>
        <taxon>Metazoa</taxon>
        <taxon>Chordata</taxon>
        <taxon>Craniata</taxon>
        <taxon>Vertebrata</taxon>
        <taxon>Euteleostomi</taxon>
        <taxon>Actinopterygii</taxon>
        <taxon>Chondrostei</taxon>
        <taxon>Acipenseriformes</taxon>
        <taxon>Polyodontidae</taxon>
        <taxon>Polyodon</taxon>
    </lineage>
</organism>
<dbReference type="EMBL" id="JAAWVQ010079936">
    <property type="protein sequence ID" value="MBN3278453.1"/>
    <property type="molecule type" value="Genomic_DNA"/>
</dbReference>
<feature type="non-terminal residue" evidence="1">
    <location>
        <position position="109"/>
    </location>
</feature>
<feature type="non-terminal residue" evidence="1">
    <location>
        <position position="1"/>
    </location>
</feature>
<keyword evidence="2" id="KW-1185">Reference proteome</keyword>
<accession>A0ABS2XVQ5</accession>
<name>A0ABS2XVQ5_POLSP</name>
<evidence type="ECO:0000313" key="1">
    <source>
        <dbReference type="EMBL" id="MBN3278453.1"/>
    </source>
</evidence>
<proteinExistence type="predicted"/>
<gene>
    <name evidence="1" type="primary">Rdh10_1</name>
    <name evidence="1" type="ORF">GTO93_0016251</name>
</gene>
<reference evidence="1" key="1">
    <citation type="journal article" date="2021" name="Cell">
        <title>Tracing the genetic footprints of vertebrate landing in non-teleost ray-finned fishes.</title>
        <authorList>
            <person name="Bi X."/>
            <person name="Wang K."/>
            <person name="Yang L."/>
            <person name="Pan H."/>
            <person name="Jiang H."/>
            <person name="Wei Q."/>
            <person name="Fang M."/>
            <person name="Yu H."/>
            <person name="Zhu C."/>
            <person name="Cai Y."/>
            <person name="He Y."/>
            <person name="Gan X."/>
            <person name="Zeng H."/>
            <person name="Yu D."/>
            <person name="Zhu Y."/>
            <person name="Jiang H."/>
            <person name="Qiu Q."/>
            <person name="Yang H."/>
            <person name="Zhang Y.E."/>
            <person name="Wang W."/>
            <person name="Zhu M."/>
            <person name="He S."/>
            <person name="Zhang G."/>
        </authorList>
    </citation>
    <scope>NUCLEOTIDE SEQUENCE</scope>
    <source>
        <strain evidence="1">Pddl_001</strain>
    </source>
</reference>
<evidence type="ECO:0000313" key="2">
    <source>
        <dbReference type="Proteomes" id="UP001166093"/>
    </source>
</evidence>
<dbReference type="Proteomes" id="UP001166093">
    <property type="component" value="Unassembled WGS sequence"/>
</dbReference>